<dbReference type="EMBL" id="JADLZT010000004">
    <property type="protein sequence ID" value="MBF6024029.1"/>
    <property type="molecule type" value="Genomic_DNA"/>
</dbReference>
<protein>
    <submittedName>
        <fullName evidence="5">AraC family transcriptional regulator</fullName>
    </submittedName>
</protein>
<sequence length="342" mass="37305">MGHDTLSDVLRTVRLRSALFYDLSCAGKWLAEAPDSGDIAGAVMSDVDQVIPYHVVTAGECWVTLQGEQPLRLQRGDVVILPQGDPHVVSSAPGLRPEPNVNWYEEMKLHKRPFRLGRDGGAAGAPAFEACRPASGADYETDTSLVCGFVGCDKRPFNPLLATLPRLLHLPAAAGSAWGAQFAQLAATVSGSRRPGSEVLLERMSEMMFVDAVSRHIDSMPEQSTGWLAGLRDRFVGRALALMHENPTAAWSIDELSNQVGLSRSALHERFVELIAQPPMQYLTSWRMQLASRMLLDSQSSVLSIALRTGYESEAAFGRAFKRLVGMPPAAWRRKQGQLAAP</sequence>
<proteinExistence type="predicted"/>
<dbReference type="Pfam" id="PF12833">
    <property type="entry name" value="HTH_18"/>
    <property type="match status" value="1"/>
</dbReference>
<evidence type="ECO:0000259" key="4">
    <source>
        <dbReference type="PROSITE" id="PS01124"/>
    </source>
</evidence>
<dbReference type="InterPro" id="IPR009057">
    <property type="entry name" value="Homeodomain-like_sf"/>
</dbReference>
<dbReference type="InterPro" id="IPR018060">
    <property type="entry name" value="HTH_AraC"/>
</dbReference>
<accession>A0ABS0BAH6</accession>
<dbReference type="PANTHER" id="PTHR46796:SF7">
    <property type="entry name" value="ARAC FAMILY TRANSCRIPTIONAL REGULATOR"/>
    <property type="match status" value="1"/>
</dbReference>
<name>A0ABS0BAH6_9GAMM</name>
<gene>
    <name evidence="5" type="ORF">IU514_08300</name>
</gene>
<evidence type="ECO:0000313" key="5">
    <source>
        <dbReference type="EMBL" id="MBF6024029.1"/>
    </source>
</evidence>
<organism evidence="5 6">
    <name type="scientific">Lysobacter niastensis</name>
    <dbReference type="NCBI Taxonomy" id="380629"/>
    <lineage>
        <taxon>Bacteria</taxon>
        <taxon>Pseudomonadati</taxon>
        <taxon>Pseudomonadota</taxon>
        <taxon>Gammaproteobacteria</taxon>
        <taxon>Lysobacterales</taxon>
        <taxon>Lysobacteraceae</taxon>
        <taxon>Lysobacter</taxon>
    </lineage>
</organism>
<keyword evidence="3" id="KW-0804">Transcription</keyword>
<dbReference type="PROSITE" id="PS00041">
    <property type="entry name" value="HTH_ARAC_FAMILY_1"/>
    <property type="match status" value="1"/>
</dbReference>
<dbReference type="Gene3D" id="1.10.10.60">
    <property type="entry name" value="Homeodomain-like"/>
    <property type="match status" value="2"/>
</dbReference>
<keyword evidence="2" id="KW-0238">DNA-binding</keyword>
<feature type="domain" description="HTH araC/xylS-type" evidence="4">
    <location>
        <begin position="237"/>
        <end position="335"/>
    </location>
</feature>
<keyword evidence="1" id="KW-0805">Transcription regulation</keyword>
<dbReference type="SUPFAM" id="SSF46689">
    <property type="entry name" value="Homeodomain-like"/>
    <property type="match status" value="2"/>
</dbReference>
<dbReference type="InterPro" id="IPR014710">
    <property type="entry name" value="RmlC-like_jellyroll"/>
</dbReference>
<evidence type="ECO:0000313" key="6">
    <source>
        <dbReference type="Proteomes" id="UP001429984"/>
    </source>
</evidence>
<evidence type="ECO:0000256" key="2">
    <source>
        <dbReference type="ARBA" id="ARBA00023125"/>
    </source>
</evidence>
<evidence type="ECO:0000256" key="3">
    <source>
        <dbReference type="ARBA" id="ARBA00023163"/>
    </source>
</evidence>
<dbReference type="PROSITE" id="PS01124">
    <property type="entry name" value="HTH_ARAC_FAMILY_2"/>
    <property type="match status" value="1"/>
</dbReference>
<dbReference type="Proteomes" id="UP001429984">
    <property type="component" value="Unassembled WGS sequence"/>
</dbReference>
<reference evidence="5 6" key="1">
    <citation type="submission" date="2020-11" db="EMBL/GenBank/DDBJ databases">
        <title>Draft Genome Sequence and Secondary Metabolite Biosynthetic Potential of the Lysobacter niastensis Type strain DSM 18481.</title>
        <authorList>
            <person name="Turrini P."/>
            <person name="Artuso I."/>
            <person name="Tescari M."/>
            <person name="Lugli G.A."/>
            <person name="Frangipani E."/>
            <person name="Ventura M."/>
            <person name="Visca P."/>
        </authorList>
    </citation>
    <scope>NUCLEOTIDE SEQUENCE [LARGE SCALE GENOMIC DNA]</scope>
    <source>
        <strain evidence="5 6">DSM 18481</strain>
    </source>
</reference>
<dbReference type="SMART" id="SM00342">
    <property type="entry name" value="HTH_ARAC"/>
    <property type="match status" value="1"/>
</dbReference>
<dbReference type="RefSeq" id="WP_194930630.1">
    <property type="nucleotide sequence ID" value="NZ_JADLZT010000004.1"/>
</dbReference>
<dbReference type="InterPro" id="IPR018062">
    <property type="entry name" value="HTH_AraC-typ_CS"/>
</dbReference>
<dbReference type="Gene3D" id="2.60.120.10">
    <property type="entry name" value="Jelly Rolls"/>
    <property type="match status" value="1"/>
</dbReference>
<dbReference type="SUPFAM" id="SSF51182">
    <property type="entry name" value="RmlC-like cupins"/>
    <property type="match status" value="1"/>
</dbReference>
<dbReference type="InterPro" id="IPR011051">
    <property type="entry name" value="RmlC_Cupin_sf"/>
</dbReference>
<dbReference type="PANTHER" id="PTHR46796">
    <property type="entry name" value="HTH-TYPE TRANSCRIPTIONAL ACTIVATOR RHAS-RELATED"/>
    <property type="match status" value="1"/>
</dbReference>
<dbReference type="InterPro" id="IPR032783">
    <property type="entry name" value="AraC_lig"/>
</dbReference>
<keyword evidence="6" id="KW-1185">Reference proteome</keyword>
<evidence type="ECO:0000256" key="1">
    <source>
        <dbReference type="ARBA" id="ARBA00023015"/>
    </source>
</evidence>
<comment type="caution">
    <text evidence="5">The sequence shown here is derived from an EMBL/GenBank/DDBJ whole genome shotgun (WGS) entry which is preliminary data.</text>
</comment>
<dbReference type="Pfam" id="PF12852">
    <property type="entry name" value="Cupin_6"/>
    <property type="match status" value="1"/>
</dbReference>
<dbReference type="InterPro" id="IPR050204">
    <property type="entry name" value="AraC_XylS_family_regulators"/>
</dbReference>